<dbReference type="Gene3D" id="2.40.50.100">
    <property type="match status" value="1"/>
</dbReference>
<comment type="caution">
    <text evidence="3">The sequence shown here is derived from an EMBL/GenBank/DDBJ whole genome shotgun (WGS) entry which is preliminary data.</text>
</comment>
<evidence type="ECO:0000259" key="2">
    <source>
        <dbReference type="Pfam" id="PF25963"/>
    </source>
</evidence>
<accession>A0A0G3YLC6</accession>
<dbReference type="Pfam" id="PF25917">
    <property type="entry name" value="BSH_RND"/>
    <property type="match status" value="1"/>
</dbReference>
<protein>
    <submittedName>
        <fullName evidence="3">Multidrug transporter subunit MdtN</fullName>
    </submittedName>
</protein>
<dbReference type="Gene3D" id="1.10.287.470">
    <property type="entry name" value="Helix hairpin bin"/>
    <property type="match status" value="1"/>
</dbReference>
<gene>
    <name evidence="3" type="ORF">DF037_32815</name>
</gene>
<dbReference type="Proteomes" id="UP000269271">
    <property type="component" value="Unassembled WGS sequence"/>
</dbReference>
<dbReference type="EMBL" id="QTQX01000028">
    <property type="protein sequence ID" value="RQT20229.1"/>
    <property type="molecule type" value="Genomic_DNA"/>
</dbReference>
<dbReference type="GO" id="GO:0055085">
    <property type="term" value="P:transmembrane transport"/>
    <property type="evidence" value="ECO:0007669"/>
    <property type="project" value="InterPro"/>
</dbReference>
<dbReference type="SUPFAM" id="SSF111369">
    <property type="entry name" value="HlyD-like secretion proteins"/>
    <property type="match status" value="2"/>
</dbReference>
<sequence length="349" mass="37303">MKAAGIARPSIKGRVIALSIVALGIAALVYAYYRTTAYPSTDDASIDADVVHVASPVGGRIVQLAVHENQRVAKGDLLYVIDPVPYRLTVAQAQADLELARASLDTRRRSLIGERSNAAVAAEQVKRATQNADLATRDVNRLAPLAAQGYVSAQQFDQAKVRQRDAAVSLTQAQEQQRASSQTIGDEADAIATLHAREAALARAQHALEDTVVRAPHDGLVTGLSVLAGETLAPNQSIFTLIDASEWFAVGNFRETSLSRIEVGDCATVYSMIDRSRPLTGKVVGVGAGIADSARINLPRTLPIVQNSVNWVHVAQRFPVRVKLDEPDGKLVRVGASAIVEVRHGTACR</sequence>
<dbReference type="NCBIfam" id="NF007785">
    <property type="entry name" value="PRK10476.1"/>
    <property type="match status" value="1"/>
</dbReference>
<dbReference type="InterPro" id="IPR050393">
    <property type="entry name" value="MFP_Efflux_Pump"/>
</dbReference>
<dbReference type="PANTHER" id="PTHR30367">
    <property type="entry name" value="P-HYDROXYBENZOIC ACID EFFLUX PUMP SUBUNIT AAEA-RELATED"/>
    <property type="match status" value="1"/>
</dbReference>
<feature type="domain" description="Multidrug resistance protein MdtA-like barrel-sandwich hybrid" evidence="1">
    <location>
        <begin position="50"/>
        <end position="241"/>
    </location>
</feature>
<proteinExistence type="predicted"/>
<dbReference type="AlphaFoldDB" id="A0A0G3YLC6"/>
<dbReference type="InterPro" id="IPR058634">
    <property type="entry name" value="AaeA-lik-b-barrel"/>
</dbReference>
<accession>A0A1C8ZII6</accession>
<dbReference type="KEGG" id="bcon:NL30_02740"/>
<dbReference type="InterPro" id="IPR058625">
    <property type="entry name" value="MdtA-like_BSH"/>
</dbReference>
<evidence type="ECO:0000259" key="1">
    <source>
        <dbReference type="Pfam" id="PF25917"/>
    </source>
</evidence>
<dbReference type="PANTHER" id="PTHR30367:SF1">
    <property type="entry name" value="MULTIDRUG RESISTANCE PROTEIN MDTN"/>
    <property type="match status" value="1"/>
</dbReference>
<dbReference type="RefSeq" id="WP_046548156.1">
    <property type="nucleotide sequence ID" value="NZ_CABVQJ010000004.1"/>
</dbReference>
<dbReference type="Pfam" id="PF25963">
    <property type="entry name" value="Beta-barrel_AAEA"/>
    <property type="match status" value="1"/>
</dbReference>
<name>A0A0G3YLC6_9BURK</name>
<reference evidence="3 4" key="1">
    <citation type="submission" date="2018-08" db="EMBL/GenBank/DDBJ databases">
        <title>Comparative analysis of Burkholderia isolates from Puerto Rico.</title>
        <authorList>
            <person name="Hall C."/>
            <person name="Sahl J."/>
            <person name="Wagner D."/>
        </authorList>
    </citation>
    <scope>NUCLEOTIDE SEQUENCE [LARGE SCALE GENOMIC DNA]</scope>
    <source>
        <strain evidence="3 4">Bp9001</strain>
    </source>
</reference>
<evidence type="ECO:0000313" key="4">
    <source>
        <dbReference type="Proteomes" id="UP000269271"/>
    </source>
</evidence>
<dbReference type="Gene3D" id="2.40.30.170">
    <property type="match status" value="1"/>
</dbReference>
<organism evidence="3 4">
    <name type="scientific">Burkholderia contaminans</name>
    <dbReference type="NCBI Taxonomy" id="488447"/>
    <lineage>
        <taxon>Bacteria</taxon>
        <taxon>Pseudomonadati</taxon>
        <taxon>Pseudomonadota</taxon>
        <taxon>Betaproteobacteria</taxon>
        <taxon>Burkholderiales</taxon>
        <taxon>Burkholderiaceae</taxon>
        <taxon>Burkholderia</taxon>
        <taxon>Burkholderia cepacia complex</taxon>
    </lineage>
</organism>
<evidence type="ECO:0000313" key="3">
    <source>
        <dbReference type="EMBL" id="RQT20229.1"/>
    </source>
</evidence>
<feature type="domain" description="p-hydroxybenzoic acid efflux pump subunit AaeA-like beta-barrel" evidence="2">
    <location>
        <begin position="250"/>
        <end position="342"/>
    </location>
</feature>